<dbReference type="Proteomes" id="UP001199916">
    <property type="component" value="Unassembled WGS sequence"/>
</dbReference>
<gene>
    <name evidence="2" type="ORF">LQV63_26780</name>
</gene>
<keyword evidence="1" id="KW-0472">Membrane</keyword>
<accession>A0ABS8YR94</accession>
<keyword evidence="1" id="KW-1133">Transmembrane helix</keyword>
<dbReference type="RefSeq" id="WP_233698929.1">
    <property type="nucleotide sequence ID" value="NZ_JAJNBZ010000036.1"/>
</dbReference>
<feature type="transmembrane region" description="Helical" evidence="1">
    <location>
        <begin position="207"/>
        <end position="224"/>
    </location>
</feature>
<feature type="transmembrane region" description="Helical" evidence="1">
    <location>
        <begin position="54"/>
        <end position="76"/>
    </location>
</feature>
<evidence type="ECO:0000313" key="3">
    <source>
        <dbReference type="Proteomes" id="UP001199916"/>
    </source>
</evidence>
<proteinExistence type="predicted"/>
<feature type="transmembrane region" description="Helical" evidence="1">
    <location>
        <begin position="83"/>
        <end position="108"/>
    </location>
</feature>
<feature type="transmembrane region" description="Helical" evidence="1">
    <location>
        <begin position="20"/>
        <end position="42"/>
    </location>
</feature>
<feature type="transmembrane region" description="Helical" evidence="1">
    <location>
        <begin position="167"/>
        <end position="187"/>
    </location>
</feature>
<evidence type="ECO:0008006" key="4">
    <source>
        <dbReference type="Google" id="ProtNLM"/>
    </source>
</evidence>
<keyword evidence="1" id="KW-0812">Transmembrane</keyword>
<reference evidence="2 3" key="1">
    <citation type="submission" date="2021-11" db="EMBL/GenBank/DDBJ databases">
        <title>Draft genome sequence of Paenibacillus profundus YoMME, a new Gram-positive bacteria with exoelectrogenic properties.</title>
        <authorList>
            <person name="Hubenova Y."/>
            <person name="Hubenova E."/>
            <person name="Manasiev Y."/>
            <person name="Peykov S."/>
            <person name="Mitov M."/>
        </authorList>
    </citation>
    <scope>NUCLEOTIDE SEQUENCE [LARGE SCALE GENOMIC DNA]</scope>
    <source>
        <strain evidence="2 3">YoMME</strain>
    </source>
</reference>
<evidence type="ECO:0000256" key="1">
    <source>
        <dbReference type="SAM" id="Phobius"/>
    </source>
</evidence>
<dbReference type="EMBL" id="JAJNBZ010000036">
    <property type="protein sequence ID" value="MCE5172875.1"/>
    <property type="molecule type" value="Genomic_DNA"/>
</dbReference>
<sequence length="229" mass="26429">MNRTAGIIKMHYRDKWTWFIIPWSIMMFSFVVNLIIGVFLRGEEVHYTGGISSIFIYLFIAGMFTLSQTFPFAISLSARRKDYFLGTAAMVAMVSAVTAAALLLLGIIETQLTGGWGVRVQFFHLPYVNDGNMLQQLWIYFSVMLHLFFFGFVMASVHRRFRMTGLILLLAIMLVVPAVAVTVLTYYRWWDDMFGWLSGYTAFQHTLWMLPLTIVYALLSYLFLRKSTV</sequence>
<name>A0ABS8YR94_9BACL</name>
<keyword evidence="3" id="KW-1185">Reference proteome</keyword>
<evidence type="ECO:0000313" key="2">
    <source>
        <dbReference type="EMBL" id="MCE5172875.1"/>
    </source>
</evidence>
<comment type="caution">
    <text evidence="2">The sequence shown here is derived from an EMBL/GenBank/DDBJ whole genome shotgun (WGS) entry which is preliminary data.</text>
</comment>
<feature type="transmembrane region" description="Helical" evidence="1">
    <location>
        <begin position="137"/>
        <end position="155"/>
    </location>
</feature>
<protein>
    <recommendedName>
        <fullName evidence="4">ABC transporter permease</fullName>
    </recommendedName>
</protein>
<organism evidence="2 3">
    <name type="scientific">Paenibacillus profundus</name>
    <dbReference type="NCBI Taxonomy" id="1173085"/>
    <lineage>
        <taxon>Bacteria</taxon>
        <taxon>Bacillati</taxon>
        <taxon>Bacillota</taxon>
        <taxon>Bacilli</taxon>
        <taxon>Bacillales</taxon>
        <taxon>Paenibacillaceae</taxon>
        <taxon>Paenibacillus</taxon>
    </lineage>
</organism>